<organism evidence="2 3">
    <name type="scientific">Aulographum hederae CBS 113979</name>
    <dbReference type="NCBI Taxonomy" id="1176131"/>
    <lineage>
        <taxon>Eukaryota</taxon>
        <taxon>Fungi</taxon>
        <taxon>Dikarya</taxon>
        <taxon>Ascomycota</taxon>
        <taxon>Pezizomycotina</taxon>
        <taxon>Dothideomycetes</taxon>
        <taxon>Pleosporomycetidae</taxon>
        <taxon>Aulographales</taxon>
        <taxon>Aulographaceae</taxon>
    </lineage>
</organism>
<keyword evidence="1" id="KW-0732">Signal</keyword>
<protein>
    <recommendedName>
        <fullName evidence="4">Secreted protein</fullName>
    </recommendedName>
</protein>
<dbReference type="AlphaFoldDB" id="A0A6G1H419"/>
<reference evidence="2" key="1">
    <citation type="journal article" date="2020" name="Stud. Mycol.">
        <title>101 Dothideomycetes genomes: a test case for predicting lifestyles and emergence of pathogens.</title>
        <authorList>
            <person name="Haridas S."/>
            <person name="Albert R."/>
            <person name="Binder M."/>
            <person name="Bloem J."/>
            <person name="Labutti K."/>
            <person name="Salamov A."/>
            <person name="Andreopoulos B."/>
            <person name="Baker S."/>
            <person name="Barry K."/>
            <person name="Bills G."/>
            <person name="Bluhm B."/>
            <person name="Cannon C."/>
            <person name="Castanera R."/>
            <person name="Culley D."/>
            <person name="Daum C."/>
            <person name="Ezra D."/>
            <person name="Gonzalez J."/>
            <person name="Henrissat B."/>
            <person name="Kuo A."/>
            <person name="Liang C."/>
            <person name="Lipzen A."/>
            <person name="Lutzoni F."/>
            <person name="Magnuson J."/>
            <person name="Mondo S."/>
            <person name="Nolan M."/>
            <person name="Ohm R."/>
            <person name="Pangilinan J."/>
            <person name="Park H.-J."/>
            <person name="Ramirez L."/>
            <person name="Alfaro M."/>
            <person name="Sun H."/>
            <person name="Tritt A."/>
            <person name="Yoshinaga Y."/>
            <person name="Zwiers L.-H."/>
            <person name="Turgeon B."/>
            <person name="Goodwin S."/>
            <person name="Spatafora J."/>
            <person name="Crous P."/>
            <person name="Grigoriev I."/>
        </authorList>
    </citation>
    <scope>NUCLEOTIDE SEQUENCE</scope>
    <source>
        <strain evidence="2">CBS 113979</strain>
    </source>
</reference>
<feature type="chain" id="PRO_5026329326" description="Secreted protein" evidence="1">
    <location>
        <begin position="34"/>
        <end position="131"/>
    </location>
</feature>
<gene>
    <name evidence="2" type="ORF">K402DRAFT_46273</name>
</gene>
<evidence type="ECO:0000256" key="1">
    <source>
        <dbReference type="SAM" id="SignalP"/>
    </source>
</evidence>
<dbReference type="EMBL" id="ML977151">
    <property type="protein sequence ID" value="KAF1987814.1"/>
    <property type="molecule type" value="Genomic_DNA"/>
</dbReference>
<dbReference type="Proteomes" id="UP000800041">
    <property type="component" value="Unassembled WGS sequence"/>
</dbReference>
<feature type="signal peptide" evidence="1">
    <location>
        <begin position="1"/>
        <end position="33"/>
    </location>
</feature>
<keyword evidence="3" id="KW-1185">Reference proteome</keyword>
<accession>A0A6G1H419</accession>
<sequence>MFSGSPSHALSSVFSPELFVLFVLFVSSGLGRGGETMQAFVTALAARERLDANTHVRQGSRSARGPNGPYRRVQLVSCFAGHAKTCLIVAAMTGRQIGVHVWSVWPHVSDHLRVASMPRRWSPVAPQPLPS</sequence>
<evidence type="ECO:0000313" key="3">
    <source>
        <dbReference type="Proteomes" id="UP000800041"/>
    </source>
</evidence>
<name>A0A6G1H419_9PEZI</name>
<evidence type="ECO:0008006" key="4">
    <source>
        <dbReference type="Google" id="ProtNLM"/>
    </source>
</evidence>
<evidence type="ECO:0000313" key="2">
    <source>
        <dbReference type="EMBL" id="KAF1987814.1"/>
    </source>
</evidence>
<proteinExistence type="predicted"/>